<dbReference type="PROSITE" id="PS50878">
    <property type="entry name" value="RT_POL"/>
    <property type="match status" value="1"/>
</dbReference>
<dbReference type="OrthoDB" id="9793236at2"/>
<keyword evidence="6" id="KW-1185">Reference proteome</keyword>
<evidence type="ECO:0000313" key="4">
    <source>
        <dbReference type="EMBL" id="SMR99199.1"/>
    </source>
</evidence>
<proteinExistence type="inferred from homology"/>
<evidence type="ECO:0000256" key="1">
    <source>
        <dbReference type="ARBA" id="ARBA00034120"/>
    </source>
</evidence>
<dbReference type="InterPro" id="IPR051083">
    <property type="entry name" value="GrpII_Intron_Splice-Mob/Def"/>
</dbReference>
<dbReference type="Proteomes" id="UP001283366">
    <property type="component" value="Unassembled WGS sequence"/>
</dbReference>
<dbReference type="CDD" id="cd01651">
    <property type="entry name" value="RT_G2_intron"/>
    <property type="match status" value="1"/>
</dbReference>
<gene>
    <name evidence="3" type="ORF">SBX37_14185</name>
    <name evidence="4" type="ORF">VIM7927_00422</name>
</gene>
<accession>A0A1Y6INF4</accession>
<reference evidence="3 6" key="2">
    <citation type="submission" date="2023-11" db="EMBL/GenBank/DDBJ databases">
        <title>Plant-associative lifestyle of Vibrio porteresiae and its evolutionary dynamics.</title>
        <authorList>
            <person name="Rameshkumar N."/>
            <person name="Kirti K."/>
        </authorList>
    </citation>
    <scope>NUCLEOTIDE SEQUENCE [LARGE SCALE GENOMIC DNA]</scope>
    <source>
        <strain evidence="3 6">MSSRF38</strain>
    </source>
</reference>
<dbReference type="Pfam" id="PF00078">
    <property type="entry name" value="RVT_1"/>
    <property type="match status" value="1"/>
</dbReference>
<dbReference type="InterPro" id="IPR000477">
    <property type="entry name" value="RT_dom"/>
</dbReference>
<protein>
    <submittedName>
        <fullName evidence="4">Reverse transcriptase (RNA-dependent DNA polymerase)</fullName>
    </submittedName>
    <submittedName>
        <fullName evidence="3">Reverse transcriptase/maturase family protein</fullName>
    </submittedName>
</protein>
<keyword evidence="4" id="KW-0695">RNA-directed DNA polymerase</keyword>
<comment type="similarity">
    <text evidence="1">Belongs to the bacterial reverse transcriptase family.</text>
</comment>
<dbReference type="RefSeq" id="WP_159457372.1">
    <property type="nucleotide sequence ID" value="NZ_AP024883.1"/>
</dbReference>
<dbReference type="AlphaFoldDB" id="A0A1Y6INF4"/>
<feature type="domain" description="Reverse transcriptase" evidence="2">
    <location>
        <begin position="56"/>
        <end position="270"/>
    </location>
</feature>
<name>A0A1Y6INF4_9VIBR</name>
<dbReference type="GO" id="GO:0003964">
    <property type="term" value="F:RNA-directed DNA polymerase activity"/>
    <property type="evidence" value="ECO:0007669"/>
    <property type="project" value="UniProtKB-KW"/>
</dbReference>
<dbReference type="EMBL" id="FXXI01000001">
    <property type="protein sequence ID" value="SMR99199.1"/>
    <property type="molecule type" value="Genomic_DNA"/>
</dbReference>
<evidence type="ECO:0000313" key="5">
    <source>
        <dbReference type="Proteomes" id="UP000196125"/>
    </source>
</evidence>
<dbReference type="Proteomes" id="UP000196125">
    <property type="component" value="Unassembled WGS sequence"/>
</dbReference>
<keyword evidence="4" id="KW-0548">Nucleotidyltransferase</keyword>
<dbReference type="InterPro" id="IPR043502">
    <property type="entry name" value="DNA/RNA_pol_sf"/>
</dbReference>
<reference evidence="4 5" key="1">
    <citation type="submission" date="2017-05" db="EMBL/GenBank/DDBJ databases">
        <authorList>
            <person name="Song R."/>
            <person name="Chenine A.L."/>
            <person name="Ruprecht R.M."/>
        </authorList>
    </citation>
    <scope>NUCLEOTIDE SEQUENCE [LARGE SCALE GENOMIC DNA]</scope>
    <source>
        <strain evidence="4 5">CECT 7927</strain>
    </source>
</reference>
<organism evidence="4 5">
    <name type="scientific">Vibrio mangrovi</name>
    <dbReference type="NCBI Taxonomy" id="474394"/>
    <lineage>
        <taxon>Bacteria</taxon>
        <taxon>Pseudomonadati</taxon>
        <taxon>Pseudomonadota</taxon>
        <taxon>Gammaproteobacteria</taxon>
        <taxon>Vibrionales</taxon>
        <taxon>Vibrionaceae</taxon>
        <taxon>Vibrio</taxon>
    </lineage>
</organism>
<dbReference type="SUPFAM" id="SSF56672">
    <property type="entry name" value="DNA/RNA polymerases"/>
    <property type="match status" value="1"/>
</dbReference>
<evidence type="ECO:0000313" key="3">
    <source>
        <dbReference type="EMBL" id="MDW6004004.1"/>
    </source>
</evidence>
<dbReference type="EMBL" id="JAWRCO010000001">
    <property type="protein sequence ID" value="MDW6004004.1"/>
    <property type="molecule type" value="Genomic_DNA"/>
</dbReference>
<evidence type="ECO:0000259" key="2">
    <source>
        <dbReference type="PROSITE" id="PS50878"/>
    </source>
</evidence>
<keyword evidence="4" id="KW-0808">Transferase</keyword>
<dbReference type="PANTHER" id="PTHR34047">
    <property type="entry name" value="NUCLEAR INTRON MATURASE 1, MITOCHONDRIAL-RELATED"/>
    <property type="match status" value="1"/>
</dbReference>
<sequence>MRLTISDAFTSERLRDIYISTFSTTKVSGVDNILPKHFLKHQSREIDIIVVKVFFQDYKFTRYKEKLISKGAKKLPRQIAIPTLRDRIVLKALNIYLQTNLSEKLALQVPQQITRDVKSALYSMQYETVIKIDIQDFYPTINHNLLEQFLKTEGVEEEAISLIRSAISTGFSKDEVSNIGVPQGLSVSNILAEIYMIYIDNILKGKEIFYRRYVDDVLIFCNKNEAQDIFEEYDRYTQELGLKIHSLDAGADKTIIRDIKQEFSYLGYVFNPQNKHESTSISVRESSKKRFIDSIAALFTSYSNSGKKRSKGLLYWKLNLRITGCIAKNKCKGWLFFFSEMDDMLMLFEIDNMIKKLCLRNNVDYKGIKKLTRTIHEIRYNRWESSYFPNFDSYNYKNMKEVISFDKGIAMHKLRLSDSDIVSRFWSIVNREIRSMETDISSFS</sequence>
<dbReference type="PANTHER" id="PTHR34047:SF8">
    <property type="entry name" value="PROTEIN YKFC"/>
    <property type="match status" value="1"/>
</dbReference>
<evidence type="ECO:0000313" key="6">
    <source>
        <dbReference type="Proteomes" id="UP001283366"/>
    </source>
</evidence>